<dbReference type="InterPro" id="IPR008011">
    <property type="entry name" value="Complex1_LYR_dom"/>
</dbReference>
<dbReference type="InterPro" id="IPR052687">
    <property type="entry name" value="SDHAF1"/>
</dbReference>
<gene>
    <name evidence="6" type="ORF">AKO1_010510</name>
</gene>
<dbReference type="PANTHER" id="PTHR47046">
    <property type="entry name" value="SUCCINATE DEHYDROGENASE ASSEMBLY FACTOR 1, MITOCHONDRIAL"/>
    <property type="match status" value="1"/>
</dbReference>
<protein>
    <submittedName>
        <fullName evidence="6">Succinate dehydrogenase assembly factor 1, mitochondrial</fullName>
    </submittedName>
</protein>
<dbReference type="GO" id="GO:0005759">
    <property type="term" value="C:mitochondrial matrix"/>
    <property type="evidence" value="ECO:0007669"/>
    <property type="project" value="UniProtKB-SubCell"/>
</dbReference>
<evidence type="ECO:0000313" key="7">
    <source>
        <dbReference type="Proteomes" id="UP001431209"/>
    </source>
</evidence>
<dbReference type="AlphaFoldDB" id="A0AAW2ZJI5"/>
<dbReference type="GO" id="GO:0034553">
    <property type="term" value="P:mitochondrial respiratory chain complex II assembly"/>
    <property type="evidence" value="ECO:0007669"/>
    <property type="project" value="InterPro"/>
</dbReference>
<dbReference type="InterPro" id="IPR045295">
    <property type="entry name" value="Complex1_LYR_SDHAF1_LYRM8"/>
</dbReference>
<evidence type="ECO:0000256" key="3">
    <source>
        <dbReference type="ARBA" id="ARBA00023186"/>
    </source>
</evidence>
<dbReference type="CDD" id="cd20268">
    <property type="entry name" value="Complex1_LYR_SDHAF1_LYRM8"/>
    <property type="match status" value="1"/>
</dbReference>
<evidence type="ECO:0000256" key="4">
    <source>
        <dbReference type="ARBA" id="ARBA00025715"/>
    </source>
</evidence>
<comment type="subcellular location">
    <subcellularLocation>
        <location evidence="1">Mitochondrion matrix</location>
    </subcellularLocation>
</comment>
<reference evidence="6 7" key="1">
    <citation type="submission" date="2024-03" db="EMBL/GenBank/DDBJ databases">
        <title>The Acrasis kona genome and developmental transcriptomes reveal deep origins of eukaryotic multicellular pathways.</title>
        <authorList>
            <person name="Sheikh S."/>
            <person name="Fu C.-J."/>
            <person name="Brown M.W."/>
            <person name="Baldauf S.L."/>
        </authorList>
    </citation>
    <scope>NUCLEOTIDE SEQUENCE [LARGE SCALE GENOMIC DNA]</scope>
    <source>
        <strain evidence="6 7">ATCC MYA-3509</strain>
    </source>
</reference>
<dbReference type="PANTHER" id="PTHR47046:SF1">
    <property type="entry name" value="SUCCINATE DEHYDROGENASE ASSEMBLY FACTOR 1, MITOCHONDRIAL"/>
    <property type="match status" value="1"/>
</dbReference>
<evidence type="ECO:0000256" key="2">
    <source>
        <dbReference type="ARBA" id="ARBA00023128"/>
    </source>
</evidence>
<sequence length="83" mass="9706">MKPRRLSGLQMQVLSVYRIMLRAAKEKQDASISRMVRSEFRKNSSIPVTQHHRIEWMLNQSRGKLELMQSPNCTNVTFFGPDN</sequence>
<keyword evidence="2" id="KW-0496">Mitochondrion</keyword>
<evidence type="ECO:0000259" key="5">
    <source>
        <dbReference type="Pfam" id="PF05347"/>
    </source>
</evidence>
<dbReference type="Pfam" id="PF05347">
    <property type="entry name" value="Complex1_LYR"/>
    <property type="match status" value="1"/>
</dbReference>
<keyword evidence="7" id="KW-1185">Reference proteome</keyword>
<dbReference type="EMBL" id="JAOPGA020001561">
    <property type="protein sequence ID" value="KAL0489499.1"/>
    <property type="molecule type" value="Genomic_DNA"/>
</dbReference>
<organism evidence="6 7">
    <name type="scientific">Acrasis kona</name>
    <dbReference type="NCBI Taxonomy" id="1008807"/>
    <lineage>
        <taxon>Eukaryota</taxon>
        <taxon>Discoba</taxon>
        <taxon>Heterolobosea</taxon>
        <taxon>Tetramitia</taxon>
        <taxon>Eutetramitia</taxon>
        <taxon>Acrasidae</taxon>
        <taxon>Acrasis</taxon>
    </lineage>
</organism>
<comment type="similarity">
    <text evidence="4">Belongs to the complex I LYR family. SDHAF1 subfamily.</text>
</comment>
<comment type="caution">
    <text evidence="6">The sequence shown here is derived from an EMBL/GenBank/DDBJ whole genome shotgun (WGS) entry which is preliminary data.</text>
</comment>
<accession>A0AAW2ZJI5</accession>
<evidence type="ECO:0000313" key="6">
    <source>
        <dbReference type="EMBL" id="KAL0489499.1"/>
    </source>
</evidence>
<evidence type="ECO:0000256" key="1">
    <source>
        <dbReference type="ARBA" id="ARBA00004305"/>
    </source>
</evidence>
<feature type="domain" description="Complex 1 LYR protein" evidence="5">
    <location>
        <begin position="12"/>
        <end position="66"/>
    </location>
</feature>
<name>A0AAW2ZJI5_9EUKA</name>
<keyword evidence="3" id="KW-0143">Chaperone</keyword>
<dbReference type="Proteomes" id="UP001431209">
    <property type="component" value="Unassembled WGS sequence"/>
</dbReference>
<proteinExistence type="inferred from homology"/>